<name>A0ABX7L9V0_9BACL</name>
<proteinExistence type="predicted"/>
<dbReference type="InterPro" id="IPR036869">
    <property type="entry name" value="J_dom_sf"/>
</dbReference>
<dbReference type="EMBL" id="CP070969">
    <property type="protein sequence ID" value="QSF43513.1"/>
    <property type="molecule type" value="Genomic_DNA"/>
</dbReference>
<dbReference type="SUPFAM" id="SSF46565">
    <property type="entry name" value="Chaperone J-domain"/>
    <property type="match status" value="1"/>
</dbReference>
<dbReference type="Proteomes" id="UP000663452">
    <property type="component" value="Chromosome"/>
</dbReference>
<evidence type="ECO:0008006" key="5">
    <source>
        <dbReference type="Google" id="ProtNLM"/>
    </source>
</evidence>
<accession>A0ABX7L9V0</accession>
<protein>
    <recommendedName>
        <fullName evidence="5">J domain-containing protein</fullName>
    </recommendedName>
</protein>
<evidence type="ECO:0000313" key="4">
    <source>
        <dbReference type="Proteomes" id="UP000663452"/>
    </source>
</evidence>
<evidence type="ECO:0000313" key="3">
    <source>
        <dbReference type="EMBL" id="QSF43513.1"/>
    </source>
</evidence>
<keyword evidence="4" id="KW-1185">Reference proteome</keyword>
<organism evidence="3 4">
    <name type="scientific">Paenibacillus tianjinensis</name>
    <dbReference type="NCBI Taxonomy" id="2810347"/>
    <lineage>
        <taxon>Bacteria</taxon>
        <taxon>Bacillati</taxon>
        <taxon>Bacillota</taxon>
        <taxon>Bacilli</taxon>
        <taxon>Bacillales</taxon>
        <taxon>Paenibacillaceae</taxon>
        <taxon>Paenibacillus</taxon>
    </lineage>
</organism>
<keyword evidence="1" id="KW-0235">DNA replication</keyword>
<keyword evidence="2" id="KW-0346">Stress response</keyword>
<dbReference type="Gene3D" id="1.10.287.110">
    <property type="entry name" value="DnaJ domain"/>
    <property type="match status" value="1"/>
</dbReference>
<sequence>MKKYFQSCKTKQEAKKLFRELAKINHPDAGGSNDEMVAIIAEYEAMMKKLPSQKDEHSNTENQTEEEFNLHVSEELKTVINNISHLPLDIEVIGTWIWVSGINTYKYKSYLTANNFVWCPSKKMYSWHMEKAKKGYYGKPQEIEKIRFTYGSTKVNNTKQYAIR</sequence>
<evidence type="ECO:0000256" key="1">
    <source>
        <dbReference type="ARBA" id="ARBA00022705"/>
    </source>
</evidence>
<dbReference type="RefSeq" id="WP_206101146.1">
    <property type="nucleotide sequence ID" value="NZ_CP070969.1"/>
</dbReference>
<reference evidence="3 4" key="1">
    <citation type="submission" date="2021-02" db="EMBL/GenBank/DDBJ databases">
        <title>Paenibacillus tianjinensis sp. nov.</title>
        <authorList>
            <person name="Liu H."/>
        </authorList>
    </citation>
    <scope>NUCLEOTIDE SEQUENCE [LARGE SCALE GENOMIC DNA]</scope>
    <source>
        <strain evidence="3 4">TB2019</strain>
    </source>
</reference>
<gene>
    <name evidence="3" type="ORF">JRJ22_19820</name>
</gene>
<evidence type="ECO:0000256" key="2">
    <source>
        <dbReference type="ARBA" id="ARBA00023016"/>
    </source>
</evidence>